<proteinExistence type="predicted"/>
<dbReference type="Proteomes" id="UP001292094">
    <property type="component" value="Unassembled WGS sequence"/>
</dbReference>
<feature type="region of interest" description="Disordered" evidence="1">
    <location>
        <begin position="54"/>
        <end position="122"/>
    </location>
</feature>
<gene>
    <name evidence="2" type="ORF">Pmani_034972</name>
</gene>
<accession>A0AAE1NMM4</accession>
<evidence type="ECO:0000256" key="1">
    <source>
        <dbReference type="SAM" id="MobiDB-lite"/>
    </source>
</evidence>
<evidence type="ECO:0000313" key="3">
    <source>
        <dbReference type="Proteomes" id="UP001292094"/>
    </source>
</evidence>
<dbReference type="EMBL" id="JAWZYT010004892">
    <property type="protein sequence ID" value="KAK4292241.1"/>
    <property type="molecule type" value="Genomic_DNA"/>
</dbReference>
<comment type="caution">
    <text evidence="2">The sequence shown here is derived from an EMBL/GenBank/DDBJ whole genome shotgun (WGS) entry which is preliminary data.</text>
</comment>
<dbReference type="AlphaFoldDB" id="A0AAE1NMM4"/>
<protein>
    <submittedName>
        <fullName evidence="2">Uncharacterized protein</fullName>
    </submittedName>
</protein>
<keyword evidence="3" id="KW-1185">Reference proteome</keyword>
<name>A0AAE1NMM4_9EUCA</name>
<organism evidence="2 3">
    <name type="scientific">Petrolisthes manimaculis</name>
    <dbReference type="NCBI Taxonomy" id="1843537"/>
    <lineage>
        <taxon>Eukaryota</taxon>
        <taxon>Metazoa</taxon>
        <taxon>Ecdysozoa</taxon>
        <taxon>Arthropoda</taxon>
        <taxon>Crustacea</taxon>
        <taxon>Multicrustacea</taxon>
        <taxon>Malacostraca</taxon>
        <taxon>Eumalacostraca</taxon>
        <taxon>Eucarida</taxon>
        <taxon>Decapoda</taxon>
        <taxon>Pleocyemata</taxon>
        <taxon>Anomura</taxon>
        <taxon>Galatheoidea</taxon>
        <taxon>Porcellanidae</taxon>
        <taxon>Petrolisthes</taxon>
    </lineage>
</organism>
<feature type="compositionally biased region" description="Pro residues" evidence="1">
    <location>
        <begin position="106"/>
        <end position="116"/>
    </location>
</feature>
<evidence type="ECO:0000313" key="2">
    <source>
        <dbReference type="EMBL" id="KAK4292241.1"/>
    </source>
</evidence>
<sequence>MNNHDPPFPPTPGHLHQYSRLSFPTTYILNYPWPPISIFTTPISQRPLAYSSLNIHDTPTNPPTITTTTRPFGLVPHYSRPTTTITLRPGSIRRLNEAPPIKAGDPPIPPSIPSNQPPSTAF</sequence>
<reference evidence="2" key="1">
    <citation type="submission" date="2023-11" db="EMBL/GenBank/DDBJ databases">
        <title>Genome assemblies of two species of porcelain crab, Petrolisthes cinctipes and Petrolisthes manimaculis (Anomura: Porcellanidae).</title>
        <authorList>
            <person name="Angst P."/>
        </authorList>
    </citation>
    <scope>NUCLEOTIDE SEQUENCE</scope>
    <source>
        <strain evidence="2">PB745_02</strain>
        <tissue evidence="2">Gill</tissue>
    </source>
</reference>